<evidence type="ECO:0000313" key="1">
    <source>
        <dbReference type="EMBL" id="WAJ30268.1"/>
    </source>
</evidence>
<protein>
    <submittedName>
        <fullName evidence="1">DUF992 domain-containing protein</fullName>
    </submittedName>
</protein>
<name>A0ACD4NU58_9HYPH</name>
<organism evidence="1 2">
    <name type="scientific">Antarcticirhabdus aurantiaca</name>
    <dbReference type="NCBI Taxonomy" id="2606717"/>
    <lineage>
        <taxon>Bacteria</taxon>
        <taxon>Pseudomonadati</taxon>
        <taxon>Pseudomonadota</taxon>
        <taxon>Alphaproteobacteria</taxon>
        <taxon>Hyphomicrobiales</taxon>
        <taxon>Aurantimonadaceae</taxon>
        <taxon>Antarcticirhabdus</taxon>
    </lineage>
</organism>
<reference evidence="1" key="1">
    <citation type="submission" date="2022-11" db="EMBL/GenBank/DDBJ databases">
        <title>beta-Carotene-producing bacterium, Jeongeuplla avenae sp. nov., alleviates the salt stress of Arabidopsis seedlings.</title>
        <authorList>
            <person name="Jiang L."/>
            <person name="Lee J."/>
        </authorList>
    </citation>
    <scope>NUCLEOTIDE SEQUENCE</scope>
    <source>
        <strain evidence="1">DY_R2A_6</strain>
    </source>
</reference>
<dbReference type="EMBL" id="CP113520">
    <property type="protein sequence ID" value="WAJ30268.1"/>
    <property type="molecule type" value="Genomic_DNA"/>
</dbReference>
<evidence type="ECO:0000313" key="2">
    <source>
        <dbReference type="Proteomes" id="UP001163223"/>
    </source>
</evidence>
<gene>
    <name evidence="1" type="ORF">OXU80_08710</name>
</gene>
<keyword evidence="2" id="KW-1185">Reference proteome</keyword>
<accession>A0ACD4NU58</accession>
<sequence>MKKIALALAALGAATVASVPAHSTVAIEIGTLTCSGTSEGSTNYIVASSRALACSYVPAGRTSGIPYAGQIDTLGLDLGITQRTTLTWAVFAASGVPVRPEVLAGTYVGAGADAALGIGGGAKVLVGGFGSSIALQPISVQAQYGLNATAGINRLTLQMN</sequence>
<proteinExistence type="predicted"/>
<dbReference type="Proteomes" id="UP001163223">
    <property type="component" value="Chromosome"/>
</dbReference>